<dbReference type="InterPro" id="IPR050366">
    <property type="entry name" value="BP-dependent_transpt_permease"/>
</dbReference>
<keyword evidence="5 7" id="KW-1133">Transmembrane helix</keyword>
<evidence type="ECO:0000256" key="4">
    <source>
        <dbReference type="ARBA" id="ARBA00022692"/>
    </source>
</evidence>
<evidence type="ECO:0000256" key="5">
    <source>
        <dbReference type="ARBA" id="ARBA00022989"/>
    </source>
</evidence>
<keyword evidence="9" id="KW-0804">Transcription</keyword>
<dbReference type="Gene3D" id="1.10.3720.10">
    <property type="entry name" value="MetI-like"/>
    <property type="match status" value="1"/>
</dbReference>
<dbReference type="Pfam" id="PF00528">
    <property type="entry name" value="BPD_transp_1"/>
    <property type="match status" value="1"/>
</dbReference>
<feature type="transmembrane region" description="Helical" evidence="7">
    <location>
        <begin position="226"/>
        <end position="250"/>
    </location>
</feature>
<keyword evidence="3" id="KW-1003">Cell membrane</keyword>
<dbReference type="InterPro" id="IPR000515">
    <property type="entry name" value="MetI-like"/>
</dbReference>
<keyword evidence="2 7" id="KW-0813">Transport</keyword>
<evidence type="ECO:0000256" key="2">
    <source>
        <dbReference type="ARBA" id="ARBA00022448"/>
    </source>
</evidence>
<dbReference type="PANTHER" id="PTHR43386:SF25">
    <property type="entry name" value="PEPTIDE ABC TRANSPORTER PERMEASE PROTEIN"/>
    <property type="match status" value="1"/>
</dbReference>
<dbReference type="GO" id="GO:0000428">
    <property type="term" value="C:DNA-directed RNA polymerase complex"/>
    <property type="evidence" value="ECO:0007669"/>
    <property type="project" value="UniProtKB-KW"/>
</dbReference>
<dbReference type="InterPro" id="IPR035906">
    <property type="entry name" value="MetI-like_sf"/>
</dbReference>
<organism evidence="9 10">
    <name type="scientific">Phytohabitans aurantiacus</name>
    <dbReference type="NCBI Taxonomy" id="3016789"/>
    <lineage>
        <taxon>Bacteria</taxon>
        <taxon>Bacillati</taxon>
        <taxon>Actinomycetota</taxon>
        <taxon>Actinomycetes</taxon>
        <taxon>Micromonosporales</taxon>
        <taxon>Micromonosporaceae</taxon>
    </lineage>
</organism>
<dbReference type="Proteomes" id="UP001144280">
    <property type="component" value="Unassembled WGS sequence"/>
</dbReference>
<comment type="caution">
    <text evidence="9">The sequence shown here is derived from an EMBL/GenBank/DDBJ whole genome shotgun (WGS) entry which is preliminary data.</text>
</comment>
<evidence type="ECO:0000256" key="3">
    <source>
        <dbReference type="ARBA" id="ARBA00022475"/>
    </source>
</evidence>
<sequence length="266" mass="27396">MRRLLRFAPAVLVATLALLGPWLAPHPIDEPVTAPYAEPGGGALLGGDVLGFDVTSRLLAGGRELLLTALVIAVVVTGLAALIGTVAALRPALGRIIERVADTVMMLPTVLALLLVVLAYRGDSRGALIVAAVVVGLPYAVRVVAAAAAPVAASGFVEAAAAGGERLWWLACREVLPNLRATMLAVFGLRFIEAVYVVSVAAFLQIGPQPPAANWALMVRENGPGILLNPWAVIAPSLAIAALAITVSLATDALAVATRRQAVVPR</sequence>
<reference evidence="9" key="1">
    <citation type="submission" date="2022-12" db="EMBL/GenBank/DDBJ databases">
        <title>New Phytohabitans aurantiacus sp. RD004123 nov., an actinomycete isolated from soil.</title>
        <authorList>
            <person name="Triningsih D.W."/>
            <person name="Harunari E."/>
            <person name="Igarashi Y."/>
        </authorList>
    </citation>
    <scope>NUCLEOTIDE SEQUENCE</scope>
    <source>
        <strain evidence="9">RD004123</strain>
    </source>
</reference>
<dbReference type="EMBL" id="BSDI01000007">
    <property type="protein sequence ID" value="GLH96663.1"/>
    <property type="molecule type" value="Genomic_DNA"/>
</dbReference>
<dbReference type="CDD" id="cd06261">
    <property type="entry name" value="TM_PBP2"/>
    <property type="match status" value="1"/>
</dbReference>
<dbReference type="PANTHER" id="PTHR43386">
    <property type="entry name" value="OLIGOPEPTIDE TRANSPORT SYSTEM PERMEASE PROTEIN APPC"/>
    <property type="match status" value="1"/>
</dbReference>
<accession>A0ABQ5QQB7</accession>
<name>A0ABQ5QQB7_9ACTN</name>
<evidence type="ECO:0000313" key="10">
    <source>
        <dbReference type="Proteomes" id="UP001144280"/>
    </source>
</evidence>
<comment type="subcellular location">
    <subcellularLocation>
        <location evidence="1 7">Cell membrane</location>
        <topology evidence="1 7">Multi-pass membrane protein</topology>
    </subcellularLocation>
</comment>
<feature type="transmembrane region" description="Helical" evidence="7">
    <location>
        <begin position="65"/>
        <end position="88"/>
    </location>
</feature>
<evidence type="ECO:0000256" key="7">
    <source>
        <dbReference type="RuleBase" id="RU363032"/>
    </source>
</evidence>
<evidence type="ECO:0000259" key="8">
    <source>
        <dbReference type="PROSITE" id="PS50928"/>
    </source>
</evidence>
<protein>
    <submittedName>
        <fullName evidence="9">DNA-directed RNA polymerase subunit alpha</fullName>
    </submittedName>
</protein>
<evidence type="ECO:0000256" key="6">
    <source>
        <dbReference type="ARBA" id="ARBA00023136"/>
    </source>
</evidence>
<dbReference type="RefSeq" id="WP_281893921.1">
    <property type="nucleotide sequence ID" value="NZ_BSDI01000007.1"/>
</dbReference>
<dbReference type="PROSITE" id="PS50928">
    <property type="entry name" value="ABC_TM1"/>
    <property type="match status" value="1"/>
</dbReference>
<feature type="transmembrane region" description="Helical" evidence="7">
    <location>
        <begin position="100"/>
        <end position="120"/>
    </location>
</feature>
<evidence type="ECO:0000256" key="1">
    <source>
        <dbReference type="ARBA" id="ARBA00004651"/>
    </source>
</evidence>
<keyword evidence="10" id="KW-1185">Reference proteome</keyword>
<comment type="similarity">
    <text evidence="7">Belongs to the binding-protein-dependent transport system permease family.</text>
</comment>
<keyword evidence="9" id="KW-0240">DNA-directed RNA polymerase</keyword>
<gene>
    <name evidence="9" type="ORF">Pa4123_19370</name>
</gene>
<keyword evidence="6 7" id="KW-0472">Membrane</keyword>
<proteinExistence type="inferred from homology"/>
<feature type="domain" description="ABC transmembrane type-1" evidence="8">
    <location>
        <begin position="66"/>
        <end position="251"/>
    </location>
</feature>
<keyword evidence="4 7" id="KW-0812">Transmembrane</keyword>
<dbReference type="SUPFAM" id="SSF161098">
    <property type="entry name" value="MetI-like"/>
    <property type="match status" value="1"/>
</dbReference>
<evidence type="ECO:0000313" key="9">
    <source>
        <dbReference type="EMBL" id="GLH96663.1"/>
    </source>
</evidence>
<feature type="transmembrane region" description="Helical" evidence="7">
    <location>
        <begin position="183"/>
        <end position="206"/>
    </location>
</feature>
<feature type="transmembrane region" description="Helical" evidence="7">
    <location>
        <begin position="126"/>
        <end position="145"/>
    </location>
</feature>